<organism evidence="1 2">
    <name type="scientific">Dehalogenimonas etheniformans</name>
    <dbReference type="NCBI Taxonomy" id="1536648"/>
    <lineage>
        <taxon>Bacteria</taxon>
        <taxon>Bacillati</taxon>
        <taxon>Chloroflexota</taxon>
        <taxon>Dehalococcoidia</taxon>
        <taxon>Dehalococcoidales</taxon>
        <taxon>Dehalococcoidaceae</taxon>
        <taxon>Dehalogenimonas</taxon>
    </lineage>
</organism>
<dbReference type="AlphaFoldDB" id="A0A2P5P8S7"/>
<gene>
    <name evidence="1" type="ORF">JP09_002125</name>
</gene>
<proteinExistence type="predicted"/>
<evidence type="ECO:0000313" key="2">
    <source>
        <dbReference type="Proteomes" id="UP000235653"/>
    </source>
</evidence>
<sequence length="154" mass="17688">MYAKKIFLQKGTKNDTKRLTTLSYPCAIMAISSPLSMANSFSSPLPFLGEGLRVRALRERIEARARKFLQMMTRDFRSFVFQKAKLTNIRFFTIDRSRNFGIRFRIKTFSPKNQKRIGFGNFGTTCPCEPAIKSGRNNLPRIVHRCNRVGAAWG</sequence>
<dbReference type="Proteomes" id="UP000235653">
    <property type="component" value="Unassembled WGS sequence"/>
</dbReference>
<protein>
    <submittedName>
        <fullName evidence="1">Uncharacterized protein</fullName>
    </submittedName>
</protein>
<name>A0A2P5P8S7_9CHLR</name>
<accession>A0A2P5P8S7</accession>
<reference evidence="1 2" key="1">
    <citation type="journal article" date="2017" name="ISME J.">
        <title>Grape pomace compost harbors organohalide-respiring Dehalogenimonas species with novel reductive dehalogenase genes.</title>
        <authorList>
            <person name="Yang Y."/>
            <person name="Higgins S.A."/>
            <person name="Yan J."/>
            <person name="Simsir B."/>
            <person name="Chourey K."/>
            <person name="Iyer R."/>
            <person name="Hettich R.L."/>
            <person name="Baldwin B."/>
            <person name="Ogles D.M."/>
            <person name="Loffler F.E."/>
        </authorList>
    </citation>
    <scope>NUCLEOTIDE SEQUENCE [LARGE SCALE GENOMIC DNA]</scope>
    <source>
        <strain evidence="1 2">GP</strain>
    </source>
</reference>
<evidence type="ECO:0000313" key="1">
    <source>
        <dbReference type="EMBL" id="PPD58696.1"/>
    </source>
</evidence>
<keyword evidence="2" id="KW-1185">Reference proteome</keyword>
<comment type="caution">
    <text evidence="1">The sequence shown here is derived from an EMBL/GenBank/DDBJ whole genome shotgun (WGS) entry which is preliminary data.</text>
</comment>
<dbReference type="EMBL" id="JQAN02000006">
    <property type="protein sequence ID" value="PPD58696.1"/>
    <property type="molecule type" value="Genomic_DNA"/>
</dbReference>